<keyword evidence="1" id="KW-0540">Nuclease</keyword>
<dbReference type="GO" id="GO:0008311">
    <property type="term" value="F:double-stranded DNA 3'-5' DNA exonuclease activity"/>
    <property type="evidence" value="ECO:0007669"/>
    <property type="project" value="UniProtKB-EC"/>
</dbReference>
<dbReference type="AlphaFoldDB" id="A0A376LN11"/>
<sequence>MRIRKQPIVSHGLITAQKVFDDNRGLRIDLLLASQPLAECCVETGIDYEIRSMEKTVRSRPRLGDLPPLI</sequence>
<dbReference type="GO" id="GO:0006281">
    <property type="term" value="P:DNA repair"/>
    <property type="evidence" value="ECO:0007669"/>
    <property type="project" value="InterPro"/>
</dbReference>
<proteinExistence type="predicted"/>
<gene>
    <name evidence="1" type="primary">xthA_1</name>
    <name evidence="1" type="ORF">NCTC7928_06410</name>
</gene>
<evidence type="ECO:0000313" key="2">
    <source>
        <dbReference type="Proteomes" id="UP000254877"/>
    </source>
</evidence>
<dbReference type="EC" id="3.1.11.2" evidence="1"/>
<dbReference type="EMBL" id="UGAB01000002">
    <property type="protein sequence ID" value="STF45627.1"/>
    <property type="molecule type" value="Genomic_DNA"/>
</dbReference>
<evidence type="ECO:0000313" key="1">
    <source>
        <dbReference type="EMBL" id="STF45627.1"/>
    </source>
</evidence>
<name>A0A376LN11_ECOLX</name>
<dbReference type="Proteomes" id="UP000254877">
    <property type="component" value="Unassembled WGS sequence"/>
</dbReference>
<dbReference type="GO" id="GO:0003677">
    <property type="term" value="F:DNA binding"/>
    <property type="evidence" value="ECO:0007669"/>
    <property type="project" value="InterPro"/>
</dbReference>
<dbReference type="PROSITE" id="PS00728">
    <property type="entry name" value="AP_NUCLEASE_F1_3"/>
    <property type="match status" value="1"/>
</dbReference>
<reference evidence="1 2" key="1">
    <citation type="submission" date="2018-06" db="EMBL/GenBank/DDBJ databases">
        <authorList>
            <consortium name="Pathogen Informatics"/>
            <person name="Doyle S."/>
        </authorList>
    </citation>
    <scope>NUCLEOTIDE SEQUENCE [LARGE SCALE GENOMIC DNA]</scope>
    <source>
        <strain evidence="1 2">NCTC7928</strain>
    </source>
</reference>
<dbReference type="GO" id="GO:0004519">
    <property type="term" value="F:endonuclease activity"/>
    <property type="evidence" value="ECO:0007669"/>
    <property type="project" value="InterPro"/>
</dbReference>
<organism evidence="1 2">
    <name type="scientific">Escherichia coli</name>
    <dbReference type="NCBI Taxonomy" id="562"/>
    <lineage>
        <taxon>Bacteria</taxon>
        <taxon>Pseudomonadati</taxon>
        <taxon>Pseudomonadota</taxon>
        <taxon>Gammaproteobacteria</taxon>
        <taxon>Enterobacterales</taxon>
        <taxon>Enterobacteriaceae</taxon>
        <taxon>Escherichia</taxon>
    </lineage>
</organism>
<keyword evidence="1" id="KW-0378">Hydrolase</keyword>
<dbReference type="InterPro" id="IPR020848">
    <property type="entry name" value="AP_endonuclease_F1_CS"/>
</dbReference>
<accession>A0A376LN11</accession>
<keyword evidence="1" id="KW-0269">Exonuclease</keyword>
<protein>
    <submittedName>
        <fullName evidence="1">Exonuclease III</fullName>
        <ecNumber evidence="1">3.1.11.2</ecNumber>
    </submittedName>
</protein>